<evidence type="ECO:0000313" key="2">
    <source>
        <dbReference type="Proteomes" id="UP000256512"/>
    </source>
</evidence>
<name>A0A3D9BBW0_9FLAO</name>
<gene>
    <name evidence="1" type="ORF">DRF62_18640</name>
</gene>
<sequence length="391" mass="45134">MLYQMSHFVEITDSKGYYIPNPPITEINIERNIKNLADFATVTCVIFDHNQHIQFKENESFDDDGSSERKIYKLYKRGQKIKIHLGYDNNLKLEFVGYIKDVKTDEGKMVLDCEDELFMFRKKVKNKVFGTSTVKSILQHIVKEINPKIKIVCDYDMSYEKFTIYKADAIDVLKQLQQDTGADVYFRSNESGKIGQNSNIADLYGGNLIDTINTATGLPAMFTELYKKNNAETTELHFRMPYMKKNTDPVSVCDYSMQHNVEDSQLNYRNTTDLKVKIRIVTHSKSGERLEVEFGQPGGEEFEYKVNRISNAEMKKRAEMEWDRKMAPGYDGSFTTWLIPYVEPNYSVGIYDEDFPEKDGIYNVESVVTRYSEEGGQRTVTPGIKLSANNK</sequence>
<dbReference type="SUPFAM" id="SSF69279">
    <property type="entry name" value="Phage tail proteins"/>
    <property type="match status" value="1"/>
</dbReference>
<dbReference type="Proteomes" id="UP000256512">
    <property type="component" value="Unassembled WGS sequence"/>
</dbReference>
<accession>A0A3D9BBW0</accession>
<dbReference type="AlphaFoldDB" id="A0A3D9BBW0"/>
<organism evidence="1 2">
    <name type="scientific">Chryseobacterium piscium</name>
    <dbReference type="NCBI Taxonomy" id="333702"/>
    <lineage>
        <taxon>Bacteria</taxon>
        <taxon>Pseudomonadati</taxon>
        <taxon>Bacteroidota</taxon>
        <taxon>Flavobacteriia</taxon>
        <taxon>Flavobacteriales</taxon>
        <taxon>Weeksellaceae</taxon>
        <taxon>Chryseobacterium group</taxon>
        <taxon>Chryseobacterium</taxon>
    </lineage>
</organism>
<proteinExistence type="predicted"/>
<dbReference type="RefSeq" id="WP_123873428.1">
    <property type="nucleotide sequence ID" value="NZ_QNVS01000092.1"/>
</dbReference>
<reference evidence="1 2" key="1">
    <citation type="journal article" date="2006" name="Int. J. Syst. Evol. Microbiol.">
        <title>Chryseobacterium piscium sp. nov., isolated from fish of the South Atlantic Ocean off South Africa.</title>
        <authorList>
            <person name="de Beer H."/>
            <person name="Hugo C.J."/>
            <person name="Jooste P.J."/>
            <person name="Vancanneyt M."/>
            <person name="Coenye T."/>
            <person name="Vandamme P."/>
        </authorList>
    </citation>
    <scope>NUCLEOTIDE SEQUENCE [LARGE SCALE GENOMIC DNA]</scope>
    <source>
        <strain evidence="1 2">CCUG 51923</strain>
    </source>
</reference>
<protein>
    <submittedName>
        <fullName evidence="1">Uncharacterized protein</fullName>
    </submittedName>
</protein>
<keyword evidence="2" id="KW-1185">Reference proteome</keyword>
<comment type="caution">
    <text evidence="1">The sequence shown here is derived from an EMBL/GenBank/DDBJ whole genome shotgun (WGS) entry which is preliminary data.</text>
</comment>
<evidence type="ECO:0000313" key="1">
    <source>
        <dbReference type="EMBL" id="REC50812.1"/>
    </source>
</evidence>
<dbReference type="EMBL" id="QNVS01000092">
    <property type="protein sequence ID" value="REC50812.1"/>
    <property type="molecule type" value="Genomic_DNA"/>
</dbReference>